<dbReference type="InterPro" id="IPR013154">
    <property type="entry name" value="ADH-like_N"/>
</dbReference>
<dbReference type="SUPFAM" id="SSF51735">
    <property type="entry name" value="NAD(P)-binding Rossmann-fold domains"/>
    <property type="match status" value="1"/>
</dbReference>
<reference evidence="4" key="1">
    <citation type="submission" date="2018-04" db="EMBL/GenBank/DDBJ databases">
        <authorList>
            <person name="Watanabe M."/>
            <person name="Kojima H."/>
        </authorList>
    </citation>
    <scope>NUCLEOTIDE SEQUENCE [LARGE SCALE GENOMIC DNA]</scope>
    <source>
        <strain evidence="4">Dysh456</strain>
    </source>
</reference>
<keyword evidence="1" id="KW-0560">Oxidoreductase</keyword>
<protein>
    <recommendedName>
        <fullName evidence="1">Zinc-type alcohol dehydrogenase-like protein</fullName>
    </recommendedName>
</protein>
<dbReference type="GO" id="GO:0008270">
    <property type="term" value="F:zinc ion binding"/>
    <property type="evidence" value="ECO:0007669"/>
    <property type="project" value="InterPro"/>
</dbReference>
<dbReference type="InterPro" id="IPR036291">
    <property type="entry name" value="NAD(P)-bd_dom_sf"/>
</dbReference>
<dbReference type="EMBL" id="AP018560">
    <property type="protein sequence ID" value="BBD80735.1"/>
    <property type="molecule type" value="Genomic_DNA"/>
</dbReference>
<dbReference type="KEGG" id="rbd:ALSL_2109"/>
<gene>
    <name evidence="3" type="ORF">ALSL_2109</name>
</gene>
<dbReference type="AlphaFoldDB" id="A0A2Z6E6E5"/>
<dbReference type="Gene3D" id="3.90.180.10">
    <property type="entry name" value="Medium-chain alcohol dehydrogenases, catalytic domain"/>
    <property type="match status" value="1"/>
</dbReference>
<reference evidence="4" key="2">
    <citation type="submission" date="2018-06" db="EMBL/GenBank/DDBJ databases">
        <title>Genome sequence of Rhodanobacteraceae bacterium strain Dysh456.</title>
        <authorList>
            <person name="Fukui M."/>
        </authorList>
    </citation>
    <scope>NUCLEOTIDE SEQUENCE [LARGE SCALE GENOMIC DNA]</scope>
    <source>
        <strain evidence="4">Dysh456</strain>
    </source>
</reference>
<dbReference type="InterPro" id="IPR011032">
    <property type="entry name" value="GroES-like_sf"/>
</dbReference>
<dbReference type="NCBIfam" id="TIGR02817">
    <property type="entry name" value="adh_fam_1"/>
    <property type="match status" value="1"/>
</dbReference>
<evidence type="ECO:0000256" key="1">
    <source>
        <dbReference type="RuleBase" id="RU364000"/>
    </source>
</evidence>
<dbReference type="Gene3D" id="3.40.50.720">
    <property type="entry name" value="NAD(P)-binding Rossmann-like Domain"/>
    <property type="match status" value="1"/>
</dbReference>
<dbReference type="GO" id="GO:0016491">
    <property type="term" value="F:oxidoreductase activity"/>
    <property type="evidence" value="ECO:0007669"/>
    <property type="project" value="UniProtKB-KW"/>
</dbReference>
<keyword evidence="4" id="KW-1185">Reference proteome</keyword>
<dbReference type="Pfam" id="PF08240">
    <property type="entry name" value="ADH_N"/>
    <property type="match status" value="1"/>
</dbReference>
<evidence type="ECO:0000313" key="4">
    <source>
        <dbReference type="Proteomes" id="UP000270530"/>
    </source>
</evidence>
<name>A0A2Z6E6E5_9GAMM</name>
<evidence type="ECO:0000313" key="3">
    <source>
        <dbReference type="EMBL" id="BBD80735.1"/>
    </source>
</evidence>
<evidence type="ECO:0000259" key="2">
    <source>
        <dbReference type="SMART" id="SM00829"/>
    </source>
</evidence>
<dbReference type="InterPro" id="IPR052585">
    <property type="entry name" value="Lipid_raft_assoc_Zn_ADH"/>
</dbReference>
<keyword evidence="1" id="KW-0862">Zinc</keyword>
<dbReference type="Pfam" id="PF13602">
    <property type="entry name" value="ADH_zinc_N_2"/>
    <property type="match status" value="1"/>
</dbReference>
<dbReference type="PANTHER" id="PTHR43482">
    <property type="entry name" value="PROTEIN AST1-RELATED"/>
    <property type="match status" value="1"/>
</dbReference>
<proteinExistence type="inferred from homology"/>
<dbReference type="SMART" id="SM00829">
    <property type="entry name" value="PKS_ER"/>
    <property type="match status" value="1"/>
</dbReference>
<keyword evidence="1" id="KW-0479">Metal-binding</keyword>
<dbReference type="PANTHER" id="PTHR43482:SF1">
    <property type="entry name" value="PROTEIN AST1-RELATED"/>
    <property type="match status" value="1"/>
</dbReference>
<dbReference type="Proteomes" id="UP000270530">
    <property type="component" value="Chromosome"/>
</dbReference>
<organism evidence="3 4">
    <name type="scientific">Aerosticca soli</name>
    <dbReference type="NCBI Taxonomy" id="2010829"/>
    <lineage>
        <taxon>Bacteria</taxon>
        <taxon>Pseudomonadati</taxon>
        <taxon>Pseudomonadota</taxon>
        <taxon>Gammaproteobacteria</taxon>
        <taxon>Lysobacterales</taxon>
        <taxon>Rhodanobacteraceae</taxon>
        <taxon>Aerosticca</taxon>
    </lineage>
</organism>
<dbReference type="SUPFAM" id="SSF50129">
    <property type="entry name" value="GroES-like"/>
    <property type="match status" value="1"/>
</dbReference>
<accession>A0A2Z6E6E5</accession>
<sequence>MAADARLRLARREEKTMKAVALTRYLPIDDPSALIDVELPAPVIGAWDLLVRVEAVSVNPVDTKLRAPKPGVEPAPRVLGFDAAGTVQAVGAAVTGFAPGDAVYYSGDVTRPGSNAELQAVDARLVAHAPRTLGAGQAAAWPLVTLTAWELLFQRMPYDSERGGQGRCLLVIGGAGGVGSVAIQLARRAGFTVIATASRAETVDWCRAMGAHQVIDHREPLAPQLAALGHAHVDAAINLADTDAYWTPLGEILAPQGHLGLIVEPKDALRIGDPYKAKCIGIHWEFMFARPRFRTPDMAEQGRILARVAALIDAGELKDIHRETLSPINAANLREAHRRLESGRTIGKLTLAGW</sequence>
<dbReference type="InterPro" id="IPR014182">
    <property type="entry name" value="ADH_Zn_typ-1"/>
</dbReference>
<dbReference type="InterPro" id="IPR020843">
    <property type="entry name" value="ER"/>
</dbReference>
<comment type="similarity">
    <text evidence="1">Belongs to the zinc-containing alcohol dehydrogenase family. Quinone oxidoreductase subfamily.</text>
</comment>
<dbReference type="CDD" id="cd08252">
    <property type="entry name" value="AL_MDR"/>
    <property type="match status" value="1"/>
</dbReference>
<feature type="domain" description="Enoyl reductase (ER)" evidence="2">
    <location>
        <begin position="29"/>
        <end position="351"/>
    </location>
</feature>